<dbReference type="Proteomes" id="UP000198856">
    <property type="component" value="Unassembled WGS sequence"/>
</dbReference>
<keyword evidence="1" id="KW-0472">Membrane</keyword>
<keyword evidence="1" id="KW-0812">Transmembrane</keyword>
<sequence length="74" mass="8038">MNERDGFDIALVVLVGLALARESLASRSGRVTTIEALVGAVTELDPVYYLIVGGVFGVFFLSYITIYLPQKQNS</sequence>
<feature type="transmembrane region" description="Helical" evidence="1">
    <location>
        <begin position="49"/>
        <end position="68"/>
    </location>
</feature>
<dbReference type="STRING" id="890420.SAMN05216226_11057"/>
<evidence type="ECO:0000313" key="3">
    <source>
        <dbReference type="Proteomes" id="UP000198856"/>
    </source>
</evidence>
<dbReference type="RefSeq" id="WP_092702987.1">
    <property type="nucleotide sequence ID" value="NZ_FNFC01000010.1"/>
</dbReference>
<dbReference type="AlphaFoldDB" id="A0A1G8X161"/>
<evidence type="ECO:0000256" key="1">
    <source>
        <dbReference type="SAM" id="Phobius"/>
    </source>
</evidence>
<proteinExistence type="predicted"/>
<organism evidence="2 3">
    <name type="scientific">Halovenus aranensis</name>
    <dbReference type="NCBI Taxonomy" id="890420"/>
    <lineage>
        <taxon>Archaea</taxon>
        <taxon>Methanobacteriati</taxon>
        <taxon>Methanobacteriota</taxon>
        <taxon>Stenosarchaea group</taxon>
        <taxon>Halobacteria</taxon>
        <taxon>Halobacteriales</taxon>
        <taxon>Haloarculaceae</taxon>
        <taxon>Halovenus</taxon>
    </lineage>
</organism>
<dbReference type="EMBL" id="FNFC01000010">
    <property type="protein sequence ID" value="SDJ84352.1"/>
    <property type="molecule type" value="Genomic_DNA"/>
</dbReference>
<dbReference type="OrthoDB" id="217773at2157"/>
<keyword evidence="3" id="KW-1185">Reference proteome</keyword>
<reference evidence="2 3" key="1">
    <citation type="submission" date="2016-10" db="EMBL/GenBank/DDBJ databases">
        <authorList>
            <person name="de Groot N.N."/>
        </authorList>
    </citation>
    <scope>NUCLEOTIDE SEQUENCE [LARGE SCALE GENOMIC DNA]</scope>
    <source>
        <strain evidence="2 3">IBRC-M10015</strain>
    </source>
</reference>
<keyword evidence="1" id="KW-1133">Transmembrane helix</keyword>
<name>A0A1G8X161_9EURY</name>
<accession>A0A1G8X161</accession>
<gene>
    <name evidence="2" type="ORF">SAMN05216226_11057</name>
</gene>
<protein>
    <submittedName>
        <fullName evidence="2">Uncharacterized protein</fullName>
    </submittedName>
</protein>
<evidence type="ECO:0000313" key="2">
    <source>
        <dbReference type="EMBL" id="SDJ84352.1"/>
    </source>
</evidence>